<dbReference type="Proteomes" id="UP001272515">
    <property type="component" value="Unassembled WGS sequence"/>
</dbReference>
<evidence type="ECO:0000256" key="9">
    <source>
        <dbReference type="HAMAP-Rule" id="MF_00009"/>
    </source>
</evidence>
<evidence type="ECO:0000256" key="7">
    <source>
        <dbReference type="ARBA" id="ARBA00022801"/>
    </source>
</evidence>
<protein>
    <recommendedName>
        <fullName evidence="9">Endoribonuclease YbeY</fullName>
        <ecNumber evidence="9">3.1.-.-</ecNumber>
    </recommendedName>
</protein>
<keyword evidence="3 9" id="KW-0698">rRNA processing</keyword>
<comment type="function">
    <text evidence="9">Single strand-specific metallo-endoribonuclease involved in late-stage 70S ribosome quality control and in maturation of the 3' terminus of the 16S rRNA.</text>
</comment>
<evidence type="ECO:0000256" key="1">
    <source>
        <dbReference type="ARBA" id="ARBA00010875"/>
    </source>
</evidence>
<accession>A0ABU3Z7R0</accession>
<keyword evidence="9" id="KW-0963">Cytoplasm</keyword>
<dbReference type="Gene3D" id="3.40.390.30">
    <property type="entry name" value="Metalloproteases ('zincins'), catalytic domain"/>
    <property type="match status" value="1"/>
</dbReference>
<dbReference type="HAMAP" id="MF_00009">
    <property type="entry name" value="Endoribonucl_YbeY"/>
    <property type="match status" value="1"/>
</dbReference>
<keyword evidence="6 9" id="KW-0255">Endonuclease</keyword>
<keyword evidence="8 9" id="KW-0862">Zinc</keyword>
<keyword evidence="11" id="KW-1185">Reference proteome</keyword>
<evidence type="ECO:0000256" key="4">
    <source>
        <dbReference type="ARBA" id="ARBA00022722"/>
    </source>
</evidence>
<comment type="similarity">
    <text evidence="1 9">Belongs to the endoribonuclease YbeY family.</text>
</comment>
<evidence type="ECO:0000313" key="10">
    <source>
        <dbReference type="EMBL" id="MDV5087950.1"/>
    </source>
</evidence>
<organism evidence="10 11">
    <name type="scientific">Veillonella absiana</name>
    <dbReference type="NCBI Taxonomy" id="3079305"/>
    <lineage>
        <taxon>Bacteria</taxon>
        <taxon>Bacillati</taxon>
        <taxon>Bacillota</taxon>
        <taxon>Negativicutes</taxon>
        <taxon>Veillonellales</taxon>
        <taxon>Veillonellaceae</taxon>
        <taxon>Veillonella</taxon>
    </lineage>
</organism>
<dbReference type="EMBL" id="JAWJZB010000003">
    <property type="protein sequence ID" value="MDV5087950.1"/>
    <property type="molecule type" value="Genomic_DNA"/>
</dbReference>
<evidence type="ECO:0000256" key="2">
    <source>
        <dbReference type="ARBA" id="ARBA00022517"/>
    </source>
</evidence>
<dbReference type="InterPro" id="IPR002036">
    <property type="entry name" value="YbeY"/>
</dbReference>
<name>A0ABU3Z7R0_9FIRM</name>
<evidence type="ECO:0000256" key="6">
    <source>
        <dbReference type="ARBA" id="ARBA00022759"/>
    </source>
</evidence>
<evidence type="ECO:0000256" key="8">
    <source>
        <dbReference type="ARBA" id="ARBA00022833"/>
    </source>
</evidence>
<proteinExistence type="inferred from homology"/>
<comment type="subcellular location">
    <subcellularLocation>
        <location evidence="9">Cytoplasm</location>
    </subcellularLocation>
</comment>
<evidence type="ECO:0000313" key="11">
    <source>
        <dbReference type="Proteomes" id="UP001272515"/>
    </source>
</evidence>
<reference evidence="10 11" key="1">
    <citation type="submission" date="2023-10" db="EMBL/GenBank/DDBJ databases">
        <title>Veillonella sp. nov., isolated from a pig farm feces dump.</title>
        <authorList>
            <person name="Chang Y.-H."/>
        </authorList>
    </citation>
    <scope>NUCLEOTIDE SEQUENCE [LARGE SCALE GENOMIC DNA]</scope>
    <source>
        <strain evidence="10 11">YH-vei2233</strain>
    </source>
</reference>
<dbReference type="InterPro" id="IPR020549">
    <property type="entry name" value="YbeY_CS"/>
</dbReference>
<dbReference type="SUPFAM" id="SSF55486">
    <property type="entry name" value="Metalloproteases ('zincins'), catalytic domain"/>
    <property type="match status" value="1"/>
</dbReference>
<feature type="binding site" evidence="9">
    <location>
        <position position="128"/>
    </location>
    <ligand>
        <name>Zn(2+)</name>
        <dbReference type="ChEBI" id="CHEBI:29105"/>
        <note>catalytic</note>
    </ligand>
</feature>
<sequence>MDITISYDDNMTENKAVENIIEKVCAEVGRVYGLTSGEELSILLCSNEKIHELNREYRQIDRPTDVLSFALNEGEDYEDSEEESQLLGDLIISLERTAEQAEEYGHSFERELAYLTTHGCLHILGYDHMTDEDKAEMRKEEEFVLGNLGYVREDAPYNE</sequence>
<feature type="binding site" evidence="9">
    <location>
        <position position="118"/>
    </location>
    <ligand>
        <name>Zn(2+)</name>
        <dbReference type="ChEBI" id="CHEBI:29105"/>
        <note>catalytic</note>
    </ligand>
</feature>
<dbReference type="Pfam" id="PF02130">
    <property type="entry name" value="YbeY"/>
    <property type="match status" value="1"/>
</dbReference>
<comment type="cofactor">
    <cofactor evidence="9">
        <name>Zn(2+)</name>
        <dbReference type="ChEBI" id="CHEBI:29105"/>
    </cofactor>
    <text evidence="9">Binds 1 zinc ion.</text>
</comment>
<keyword evidence="7 9" id="KW-0378">Hydrolase</keyword>
<keyword evidence="2 9" id="KW-0690">Ribosome biogenesis</keyword>
<feature type="binding site" evidence="9">
    <location>
        <position position="122"/>
    </location>
    <ligand>
        <name>Zn(2+)</name>
        <dbReference type="ChEBI" id="CHEBI:29105"/>
        <note>catalytic</note>
    </ligand>
</feature>
<dbReference type="PROSITE" id="PS01306">
    <property type="entry name" value="UPF0054"/>
    <property type="match status" value="1"/>
</dbReference>
<evidence type="ECO:0000256" key="3">
    <source>
        <dbReference type="ARBA" id="ARBA00022552"/>
    </source>
</evidence>
<comment type="caution">
    <text evidence="10">The sequence shown here is derived from an EMBL/GenBank/DDBJ whole genome shotgun (WGS) entry which is preliminary data.</text>
</comment>
<keyword evidence="4 9" id="KW-0540">Nuclease</keyword>
<dbReference type="PANTHER" id="PTHR46986:SF1">
    <property type="entry name" value="ENDORIBONUCLEASE YBEY, CHLOROPLASTIC"/>
    <property type="match status" value="1"/>
</dbReference>
<dbReference type="EC" id="3.1.-.-" evidence="9"/>
<dbReference type="NCBIfam" id="TIGR00043">
    <property type="entry name" value="rRNA maturation RNase YbeY"/>
    <property type="match status" value="1"/>
</dbReference>
<keyword evidence="5 9" id="KW-0479">Metal-binding</keyword>
<gene>
    <name evidence="9 10" type="primary">ybeY</name>
    <name evidence="10" type="ORF">RVY80_03690</name>
</gene>
<dbReference type="PANTHER" id="PTHR46986">
    <property type="entry name" value="ENDORIBONUCLEASE YBEY, CHLOROPLASTIC"/>
    <property type="match status" value="1"/>
</dbReference>
<dbReference type="RefSeq" id="WP_295188090.1">
    <property type="nucleotide sequence ID" value="NZ_JAWJZA010000001.1"/>
</dbReference>
<evidence type="ECO:0000256" key="5">
    <source>
        <dbReference type="ARBA" id="ARBA00022723"/>
    </source>
</evidence>
<dbReference type="InterPro" id="IPR023091">
    <property type="entry name" value="MetalPrtase_cat_dom_sf_prd"/>
</dbReference>